<dbReference type="GeneID" id="25566693"/>
<name>A0A0L0DHE4_THETB</name>
<sequence>MGAEVTKMCGGDADGDGIPDALEDMMEDLSLDKIIEAIMDALERGVRFAVEKASAVGGFLNNPKIHIPWPERFTKVKEKLEKIGFRDTIAEFVESLNSAAERAAGSAVDIFVGAIRGLSFDRAREILDGGADACTAFLREMCYEPLKNMFKPIVDAALEAVDVTAMWDKLVKAYNKILSSTTSRSTFSTTTL</sequence>
<keyword evidence="2" id="KW-1185">Reference proteome</keyword>
<proteinExistence type="predicted"/>
<reference evidence="1 2" key="1">
    <citation type="submission" date="2010-05" db="EMBL/GenBank/DDBJ databases">
        <title>The Genome Sequence of Thecamonas trahens ATCC 50062.</title>
        <authorList>
            <consortium name="The Broad Institute Genome Sequencing Platform"/>
            <person name="Russ C."/>
            <person name="Cuomo C."/>
            <person name="Shea T."/>
            <person name="Young S.K."/>
            <person name="Zeng Q."/>
            <person name="Koehrsen M."/>
            <person name="Haas B."/>
            <person name="Borodovsky M."/>
            <person name="Guigo R."/>
            <person name="Alvarado L."/>
            <person name="Berlin A."/>
            <person name="Bochicchio J."/>
            <person name="Borenstein D."/>
            <person name="Chapman S."/>
            <person name="Chen Z."/>
            <person name="Freedman E."/>
            <person name="Gellesch M."/>
            <person name="Goldberg J."/>
            <person name="Griggs A."/>
            <person name="Gujja S."/>
            <person name="Heilman E."/>
            <person name="Heiman D."/>
            <person name="Hepburn T."/>
            <person name="Howarth C."/>
            <person name="Jen D."/>
            <person name="Larson L."/>
            <person name="Mehta T."/>
            <person name="Park D."/>
            <person name="Pearson M."/>
            <person name="Roberts A."/>
            <person name="Saif S."/>
            <person name="Shenoy N."/>
            <person name="Sisk P."/>
            <person name="Stolte C."/>
            <person name="Sykes S."/>
            <person name="Thomson T."/>
            <person name="Walk T."/>
            <person name="White J."/>
            <person name="Yandava C."/>
            <person name="Burger G."/>
            <person name="Gray M.W."/>
            <person name="Holland P.W.H."/>
            <person name="King N."/>
            <person name="Lang F.B.F."/>
            <person name="Roger A.J."/>
            <person name="Ruiz-Trillo I."/>
            <person name="Lander E."/>
            <person name="Nusbaum C."/>
        </authorList>
    </citation>
    <scope>NUCLEOTIDE SEQUENCE [LARGE SCALE GENOMIC DNA]</scope>
    <source>
        <strain evidence="1 2">ATCC 50062</strain>
    </source>
</reference>
<protein>
    <submittedName>
        <fullName evidence="1">Uncharacterized protein</fullName>
    </submittedName>
</protein>
<gene>
    <name evidence="1" type="ORF">AMSG_07860</name>
</gene>
<dbReference type="RefSeq" id="XP_013755657.1">
    <property type="nucleotide sequence ID" value="XM_013900203.1"/>
</dbReference>
<dbReference type="InterPro" id="IPR025245">
    <property type="entry name" value="DUF4197"/>
</dbReference>
<dbReference type="AlphaFoldDB" id="A0A0L0DHE4"/>
<organism evidence="1 2">
    <name type="scientific">Thecamonas trahens ATCC 50062</name>
    <dbReference type="NCBI Taxonomy" id="461836"/>
    <lineage>
        <taxon>Eukaryota</taxon>
        <taxon>Apusozoa</taxon>
        <taxon>Apusomonadida</taxon>
        <taxon>Apusomonadidae</taxon>
        <taxon>Thecamonas</taxon>
    </lineage>
</organism>
<evidence type="ECO:0000313" key="1">
    <source>
        <dbReference type="EMBL" id="KNC51784.1"/>
    </source>
</evidence>
<dbReference type="Pfam" id="PF13852">
    <property type="entry name" value="DUF4197"/>
    <property type="match status" value="1"/>
</dbReference>
<dbReference type="EMBL" id="GL349470">
    <property type="protein sequence ID" value="KNC51784.1"/>
    <property type="molecule type" value="Genomic_DNA"/>
</dbReference>
<dbReference type="Proteomes" id="UP000054408">
    <property type="component" value="Unassembled WGS sequence"/>
</dbReference>
<evidence type="ECO:0000313" key="2">
    <source>
        <dbReference type="Proteomes" id="UP000054408"/>
    </source>
</evidence>
<accession>A0A0L0DHE4</accession>